<evidence type="ECO:0008006" key="3">
    <source>
        <dbReference type="Google" id="ProtNLM"/>
    </source>
</evidence>
<sequence>MAKGSFALSIRKFAEKVEQNTDQVVRTVAMEVGRSLVERSPVGNPSLWKSKPPPGYVGGRFRANWQVQAETPSFQTTGDIDQAGQATIARLTTLVSAMKAGGLIYFNNSLPYAQRLEDGWSGQAPGGMVEITAIEFQDYVNKAVQALPK</sequence>
<keyword evidence="2" id="KW-1185">Reference proteome</keyword>
<dbReference type="Proteomes" id="UP000294692">
    <property type="component" value="Unassembled WGS sequence"/>
</dbReference>
<organism evidence="1 2">
    <name type="scientific">Paracandidimonas soli</name>
    <dbReference type="NCBI Taxonomy" id="1917182"/>
    <lineage>
        <taxon>Bacteria</taxon>
        <taxon>Pseudomonadati</taxon>
        <taxon>Pseudomonadota</taxon>
        <taxon>Betaproteobacteria</taxon>
        <taxon>Burkholderiales</taxon>
        <taxon>Alcaligenaceae</taxon>
        <taxon>Paracandidimonas</taxon>
    </lineage>
</organism>
<protein>
    <recommendedName>
        <fullName evidence="3">HK97 gp10 family phage protein</fullName>
    </recommendedName>
</protein>
<reference evidence="1 2" key="1">
    <citation type="submission" date="2019-03" db="EMBL/GenBank/DDBJ databases">
        <title>Genomic Encyclopedia of Type Strains, Phase IV (KMG-IV): sequencing the most valuable type-strain genomes for metagenomic binning, comparative biology and taxonomic classification.</title>
        <authorList>
            <person name="Goeker M."/>
        </authorList>
    </citation>
    <scope>NUCLEOTIDE SEQUENCE [LARGE SCALE GENOMIC DNA]</scope>
    <source>
        <strain evidence="1 2">DSM 100048</strain>
    </source>
</reference>
<proteinExistence type="predicted"/>
<accession>A0A4R3ULS0</accession>
<dbReference type="RefSeq" id="WP_132478402.1">
    <property type="nucleotide sequence ID" value="NZ_JBHRVM010000001.1"/>
</dbReference>
<evidence type="ECO:0000313" key="2">
    <source>
        <dbReference type="Proteomes" id="UP000294692"/>
    </source>
</evidence>
<evidence type="ECO:0000313" key="1">
    <source>
        <dbReference type="EMBL" id="TCU91627.1"/>
    </source>
</evidence>
<name>A0A4R3ULS0_9BURK</name>
<dbReference type="OrthoDB" id="6650149at2"/>
<gene>
    <name evidence="1" type="ORF">EV686_11723</name>
</gene>
<dbReference type="EMBL" id="SMBX01000017">
    <property type="protein sequence ID" value="TCU91627.1"/>
    <property type="molecule type" value="Genomic_DNA"/>
</dbReference>
<comment type="caution">
    <text evidence="1">The sequence shown here is derived from an EMBL/GenBank/DDBJ whole genome shotgun (WGS) entry which is preliminary data.</text>
</comment>
<dbReference type="AlphaFoldDB" id="A0A4R3ULS0"/>